<dbReference type="PROSITE" id="PS51257">
    <property type="entry name" value="PROKAR_LIPOPROTEIN"/>
    <property type="match status" value="1"/>
</dbReference>
<sequence>MKEILGKLLVIMISVSISLSSCITTRIKPLIPVGNELQGDTLSVKIFLLERDIPNDIDQLGVVSISVNSRPTLSIDAQVKRQLRKDCQQMGANGAYRINDGTYYPTVVSYVVFRYKK</sequence>
<dbReference type="Proteomes" id="UP000249016">
    <property type="component" value="Unassembled WGS sequence"/>
</dbReference>
<name>A0A327NK73_9BACT</name>
<comment type="caution">
    <text evidence="1">The sequence shown here is derived from an EMBL/GenBank/DDBJ whole genome shotgun (WGS) entry which is preliminary data.</text>
</comment>
<proteinExistence type="predicted"/>
<dbReference type="OrthoDB" id="957426at2"/>
<organism evidence="1 2">
    <name type="scientific">Spirosoma telluris</name>
    <dbReference type="NCBI Taxonomy" id="2183553"/>
    <lineage>
        <taxon>Bacteria</taxon>
        <taxon>Pseudomonadati</taxon>
        <taxon>Bacteroidota</taxon>
        <taxon>Cytophagia</taxon>
        <taxon>Cytophagales</taxon>
        <taxon>Cytophagaceae</taxon>
        <taxon>Spirosoma</taxon>
    </lineage>
</organism>
<gene>
    <name evidence="1" type="ORF">HMF3257_19380</name>
</gene>
<reference evidence="1 2" key="1">
    <citation type="submission" date="2018-06" db="EMBL/GenBank/DDBJ databases">
        <title>Spirosoma sp. HMF3257 Genome sequencing and assembly.</title>
        <authorList>
            <person name="Kang H."/>
            <person name="Cha I."/>
            <person name="Kim H."/>
            <person name="Kang J."/>
            <person name="Joh K."/>
        </authorList>
    </citation>
    <scope>NUCLEOTIDE SEQUENCE [LARGE SCALE GENOMIC DNA]</scope>
    <source>
        <strain evidence="1 2">HMF3257</strain>
    </source>
</reference>
<evidence type="ECO:0008006" key="3">
    <source>
        <dbReference type="Google" id="ProtNLM"/>
    </source>
</evidence>
<dbReference type="RefSeq" id="WP_111344563.1">
    <property type="nucleotide sequence ID" value="NZ_QLII01000001.1"/>
</dbReference>
<accession>A0A327NK73</accession>
<protein>
    <recommendedName>
        <fullName evidence="3">Lipoprotein</fullName>
    </recommendedName>
</protein>
<keyword evidence="2" id="KW-1185">Reference proteome</keyword>
<dbReference type="AlphaFoldDB" id="A0A327NK73"/>
<evidence type="ECO:0000313" key="1">
    <source>
        <dbReference type="EMBL" id="RAI75780.1"/>
    </source>
</evidence>
<evidence type="ECO:0000313" key="2">
    <source>
        <dbReference type="Proteomes" id="UP000249016"/>
    </source>
</evidence>
<dbReference type="EMBL" id="QLII01000001">
    <property type="protein sequence ID" value="RAI75780.1"/>
    <property type="molecule type" value="Genomic_DNA"/>
</dbReference>